<protein>
    <submittedName>
        <fullName evidence="4">Phosphatase PAP2 family protein</fullName>
    </submittedName>
</protein>
<dbReference type="SUPFAM" id="SSF48317">
    <property type="entry name" value="Acid phosphatase/Vanadium-dependent haloperoxidase"/>
    <property type="match status" value="1"/>
</dbReference>
<sequence length="285" mass="29496">MKPARHRNPVVLAGGIGLGAWAAFAVLCLIVDGSGAPLPVDGSLLSWSAARRPEVAVAVARGLTATGTDAFPYLLVVLAGLAVGRTARQRTVAAALGLVCLVAGQAARHGVLELIARPRPPRQEWLTHASNWSFPSGHATTSALVAGLVIMAVAVRAPRGRAAICLVVGCWGVLVGLTRVYLGVHWFTDVIGGWLFALGWLGVCLCAAARWLPLRPVTGPRTGDAPSSGPSSGASAHPVPAAEESAPRPREHSRGSGGSRREGARGDRHGGRCTEEAEARRTQAP</sequence>
<dbReference type="SMART" id="SM00014">
    <property type="entry name" value="acidPPc"/>
    <property type="match status" value="1"/>
</dbReference>
<comment type="caution">
    <text evidence="4">The sequence shown here is derived from an EMBL/GenBank/DDBJ whole genome shotgun (WGS) entry which is preliminary data.</text>
</comment>
<evidence type="ECO:0000256" key="1">
    <source>
        <dbReference type="SAM" id="MobiDB-lite"/>
    </source>
</evidence>
<name>A0ABN1T4X0_9ACTN</name>
<feature type="transmembrane region" description="Helical" evidence="2">
    <location>
        <begin position="162"/>
        <end position="182"/>
    </location>
</feature>
<feature type="transmembrane region" description="Helical" evidence="2">
    <location>
        <begin position="70"/>
        <end position="87"/>
    </location>
</feature>
<feature type="compositionally biased region" description="Low complexity" evidence="1">
    <location>
        <begin position="225"/>
        <end position="242"/>
    </location>
</feature>
<dbReference type="InterPro" id="IPR036938">
    <property type="entry name" value="PAP2/HPO_sf"/>
</dbReference>
<evidence type="ECO:0000256" key="2">
    <source>
        <dbReference type="SAM" id="Phobius"/>
    </source>
</evidence>
<dbReference type="EMBL" id="BAAAHU010000058">
    <property type="protein sequence ID" value="GAA1014840.1"/>
    <property type="molecule type" value="Genomic_DNA"/>
</dbReference>
<evidence type="ECO:0000313" key="4">
    <source>
        <dbReference type="EMBL" id="GAA1014840.1"/>
    </source>
</evidence>
<gene>
    <name evidence="4" type="ORF">GCM10009564_45570</name>
</gene>
<dbReference type="InterPro" id="IPR000326">
    <property type="entry name" value="PAP2/HPO"/>
</dbReference>
<keyword evidence="2" id="KW-0472">Membrane</keyword>
<evidence type="ECO:0000259" key="3">
    <source>
        <dbReference type="SMART" id="SM00014"/>
    </source>
</evidence>
<dbReference type="Pfam" id="PF01569">
    <property type="entry name" value="PAP2"/>
    <property type="match status" value="1"/>
</dbReference>
<dbReference type="PANTHER" id="PTHR14969">
    <property type="entry name" value="SPHINGOSINE-1-PHOSPHATE PHOSPHOHYDROLASE"/>
    <property type="match status" value="1"/>
</dbReference>
<keyword evidence="5" id="KW-1185">Reference proteome</keyword>
<dbReference type="CDD" id="cd03392">
    <property type="entry name" value="PAP2_like_2"/>
    <property type="match status" value="1"/>
</dbReference>
<feature type="domain" description="Phosphatidic acid phosphatase type 2/haloperoxidase" evidence="3">
    <location>
        <begin position="91"/>
        <end position="207"/>
    </location>
</feature>
<accession>A0ABN1T4X0</accession>
<dbReference type="Proteomes" id="UP001501072">
    <property type="component" value="Unassembled WGS sequence"/>
</dbReference>
<dbReference type="Gene3D" id="1.20.144.10">
    <property type="entry name" value="Phosphatidic acid phosphatase type 2/haloperoxidase"/>
    <property type="match status" value="1"/>
</dbReference>
<keyword evidence="2" id="KW-0812">Transmembrane</keyword>
<feature type="transmembrane region" description="Helical" evidence="2">
    <location>
        <begin position="94"/>
        <end position="116"/>
    </location>
</feature>
<feature type="transmembrane region" description="Helical" evidence="2">
    <location>
        <begin position="194"/>
        <end position="212"/>
    </location>
</feature>
<reference evidence="4 5" key="1">
    <citation type="journal article" date="2019" name="Int. J. Syst. Evol. Microbiol.">
        <title>The Global Catalogue of Microorganisms (GCM) 10K type strain sequencing project: providing services to taxonomists for standard genome sequencing and annotation.</title>
        <authorList>
            <consortium name="The Broad Institute Genomics Platform"/>
            <consortium name="The Broad Institute Genome Sequencing Center for Infectious Disease"/>
            <person name="Wu L."/>
            <person name="Ma J."/>
        </authorList>
    </citation>
    <scope>NUCLEOTIDE SEQUENCE [LARGE SCALE GENOMIC DNA]</scope>
    <source>
        <strain evidence="4 5">JCM 11269</strain>
    </source>
</reference>
<proteinExistence type="predicted"/>
<evidence type="ECO:0000313" key="5">
    <source>
        <dbReference type="Proteomes" id="UP001501072"/>
    </source>
</evidence>
<feature type="compositionally biased region" description="Basic and acidic residues" evidence="1">
    <location>
        <begin position="245"/>
        <end position="285"/>
    </location>
</feature>
<feature type="transmembrane region" description="Helical" evidence="2">
    <location>
        <begin position="136"/>
        <end position="155"/>
    </location>
</feature>
<feature type="region of interest" description="Disordered" evidence="1">
    <location>
        <begin position="220"/>
        <end position="285"/>
    </location>
</feature>
<organism evidence="4 5">
    <name type="scientific">Streptomyces thermogriseus</name>
    <dbReference type="NCBI Taxonomy" id="75292"/>
    <lineage>
        <taxon>Bacteria</taxon>
        <taxon>Bacillati</taxon>
        <taxon>Actinomycetota</taxon>
        <taxon>Actinomycetes</taxon>
        <taxon>Kitasatosporales</taxon>
        <taxon>Streptomycetaceae</taxon>
        <taxon>Streptomyces</taxon>
    </lineage>
</organism>
<dbReference type="PANTHER" id="PTHR14969:SF13">
    <property type="entry name" value="AT30094P"/>
    <property type="match status" value="1"/>
</dbReference>
<keyword evidence="2" id="KW-1133">Transmembrane helix</keyword>